<evidence type="ECO:0000313" key="3">
    <source>
        <dbReference type="Proteomes" id="UP001497516"/>
    </source>
</evidence>
<dbReference type="EMBL" id="OZ034814">
    <property type="protein sequence ID" value="CAL1363628.1"/>
    <property type="molecule type" value="Genomic_DNA"/>
</dbReference>
<feature type="coiled-coil region" evidence="1">
    <location>
        <begin position="199"/>
        <end position="244"/>
    </location>
</feature>
<organism evidence="2 3">
    <name type="scientific">Linum trigynum</name>
    <dbReference type="NCBI Taxonomy" id="586398"/>
    <lineage>
        <taxon>Eukaryota</taxon>
        <taxon>Viridiplantae</taxon>
        <taxon>Streptophyta</taxon>
        <taxon>Embryophyta</taxon>
        <taxon>Tracheophyta</taxon>
        <taxon>Spermatophyta</taxon>
        <taxon>Magnoliopsida</taxon>
        <taxon>eudicotyledons</taxon>
        <taxon>Gunneridae</taxon>
        <taxon>Pentapetalae</taxon>
        <taxon>rosids</taxon>
        <taxon>fabids</taxon>
        <taxon>Malpighiales</taxon>
        <taxon>Linaceae</taxon>
        <taxon>Linum</taxon>
    </lineage>
</organism>
<gene>
    <name evidence="2" type="ORF">LTRI10_LOCUS10007</name>
</gene>
<keyword evidence="3" id="KW-1185">Reference proteome</keyword>
<name>A0AAV2D1S7_9ROSI</name>
<accession>A0AAV2D1S7</accession>
<dbReference type="Proteomes" id="UP001497516">
    <property type="component" value="Chromosome 10"/>
</dbReference>
<evidence type="ECO:0000313" key="2">
    <source>
        <dbReference type="EMBL" id="CAL1363628.1"/>
    </source>
</evidence>
<evidence type="ECO:0000256" key="1">
    <source>
        <dbReference type="SAM" id="Coils"/>
    </source>
</evidence>
<keyword evidence="1" id="KW-0175">Coiled coil</keyword>
<dbReference type="AlphaFoldDB" id="A0AAV2D1S7"/>
<protein>
    <submittedName>
        <fullName evidence="2">Uncharacterized protein</fullName>
    </submittedName>
</protein>
<sequence>MSVFQLQSDNQFIRTNEGSPDLHVFEYMDDLNAFDLIHVSSSRWRSSIAVGPSAAALYKKLEVHGVTIEGSQLQELVKDLTWVDPNGRRLFPSVNRQGRCLMYVGCQQVTRVRISDHFGWSKYGVKPAQISVWPVWGMMDGAVLAVPRASPRPGHDDGDHGYFSVVCESWKKVMEEKDKVIEEKNKLVEKVESLWKRSLEEKDKVIAEKEKVMEKMEALLRKSLEEKEKEVLSLKETLMALSDEV</sequence>
<reference evidence="2 3" key="1">
    <citation type="submission" date="2024-04" db="EMBL/GenBank/DDBJ databases">
        <authorList>
            <person name="Fracassetti M."/>
        </authorList>
    </citation>
    <scope>NUCLEOTIDE SEQUENCE [LARGE SCALE GENOMIC DNA]</scope>
</reference>
<proteinExistence type="predicted"/>